<name>A0A5E4EFQ9_PRUDU</name>
<proteinExistence type="predicted"/>
<evidence type="ECO:0000313" key="2">
    <source>
        <dbReference type="Proteomes" id="UP000327085"/>
    </source>
</evidence>
<dbReference type="AlphaFoldDB" id="A0A5E4EFQ9"/>
<sequence length="108" mass="12315">MRREKPSSHQIKIITHCEVKVLGKGWDKLGTLIQGIRLFVKVVLRVTGSGDLTKTFFIMRIESLVKWKMYPAGSHASAAAAEAEIAAVYNHYYVFATKFASWNEWAKW</sequence>
<dbReference type="Proteomes" id="UP000327085">
    <property type="component" value="Chromosome 6"/>
</dbReference>
<evidence type="ECO:0000313" key="1">
    <source>
        <dbReference type="EMBL" id="VVA14262.1"/>
    </source>
</evidence>
<dbReference type="EMBL" id="CABIKO010000010">
    <property type="protein sequence ID" value="VVA14262.1"/>
    <property type="molecule type" value="Genomic_DNA"/>
</dbReference>
<reference evidence="2" key="1">
    <citation type="journal article" date="2020" name="Plant J.">
        <title>Transposons played a major role in the diversification between the closely related almond and peach genomes: results from the almond genome sequence.</title>
        <authorList>
            <person name="Alioto T."/>
            <person name="Alexiou K.G."/>
            <person name="Bardil A."/>
            <person name="Barteri F."/>
            <person name="Castanera R."/>
            <person name="Cruz F."/>
            <person name="Dhingra A."/>
            <person name="Duval H."/>
            <person name="Fernandez I Marti A."/>
            <person name="Frias L."/>
            <person name="Galan B."/>
            <person name="Garcia J.L."/>
            <person name="Howad W."/>
            <person name="Gomez-Garrido J."/>
            <person name="Gut M."/>
            <person name="Julca I."/>
            <person name="Morata J."/>
            <person name="Puigdomenech P."/>
            <person name="Ribeca P."/>
            <person name="Rubio Cabetas M.J."/>
            <person name="Vlasova A."/>
            <person name="Wirthensohn M."/>
            <person name="Garcia-Mas J."/>
            <person name="Gabaldon T."/>
            <person name="Casacuberta J.M."/>
            <person name="Arus P."/>
        </authorList>
    </citation>
    <scope>NUCLEOTIDE SEQUENCE [LARGE SCALE GENOMIC DNA]</scope>
    <source>
        <strain evidence="2">cv. Texas</strain>
    </source>
</reference>
<accession>A0A5E4EFQ9</accession>
<dbReference type="Gramene" id="VVA14262">
    <property type="protein sequence ID" value="VVA14262"/>
    <property type="gene ID" value="Prudul26B013801"/>
</dbReference>
<gene>
    <name evidence="1" type="ORF">ALMOND_2B013801</name>
</gene>
<protein>
    <submittedName>
        <fullName evidence="1">Uncharacterized protein</fullName>
    </submittedName>
</protein>
<organism evidence="1 2">
    <name type="scientific">Prunus dulcis</name>
    <name type="common">Almond</name>
    <name type="synonym">Amygdalus dulcis</name>
    <dbReference type="NCBI Taxonomy" id="3755"/>
    <lineage>
        <taxon>Eukaryota</taxon>
        <taxon>Viridiplantae</taxon>
        <taxon>Streptophyta</taxon>
        <taxon>Embryophyta</taxon>
        <taxon>Tracheophyta</taxon>
        <taxon>Spermatophyta</taxon>
        <taxon>Magnoliopsida</taxon>
        <taxon>eudicotyledons</taxon>
        <taxon>Gunneridae</taxon>
        <taxon>Pentapetalae</taxon>
        <taxon>rosids</taxon>
        <taxon>fabids</taxon>
        <taxon>Rosales</taxon>
        <taxon>Rosaceae</taxon>
        <taxon>Amygdaloideae</taxon>
        <taxon>Amygdaleae</taxon>
        <taxon>Prunus</taxon>
    </lineage>
</organism>
<dbReference type="InParanoid" id="A0A5E4EFQ9"/>